<proteinExistence type="predicted"/>
<gene>
    <name evidence="1" type="ORF">SAMN05444370_11193</name>
</gene>
<organism evidence="1 2">
    <name type="scientific">Rubrimonas cliftonensis</name>
    <dbReference type="NCBI Taxonomy" id="89524"/>
    <lineage>
        <taxon>Bacteria</taxon>
        <taxon>Pseudomonadati</taxon>
        <taxon>Pseudomonadota</taxon>
        <taxon>Alphaproteobacteria</taxon>
        <taxon>Rhodobacterales</taxon>
        <taxon>Paracoccaceae</taxon>
        <taxon>Rubrimonas</taxon>
    </lineage>
</organism>
<keyword evidence="2" id="KW-1185">Reference proteome</keyword>
<reference evidence="1 2" key="1">
    <citation type="submission" date="2016-10" db="EMBL/GenBank/DDBJ databases">
        <authorList>
            <person name="de Groot N.N."/>
        </authorList>
    </citation>
    <scope>NUCLEOTIDE SEQUENCE [LARGE SCALE GENOMIC DNA]</scope>
    <source>
        <strain evidence="1 2">DSM 15345</strain>
    </source>
</reference>
<evidence type="ECO:0000313" key="2">
    <source>
        <dbReference type="Proteomes" id="UP000198703"/>
    </source>
</evidence>
<evidence type="ECO:0000313" key="1">
    <source>
        <dbReference type="EMBL" id="SEA77316.1"/>
    </source>
</evidence>
<dbReference type="EMBL" id="FNQM01000011">
    <property type="protein sequence ID" value="SEA77316.1"/>
    <property type="molecule type" value="Genomic_DNA"/>
</dbReference>
<dbReference type="Proteomes" id="UP000198703">
    <property type="component" value="Unassembled WGS sequence"/>
</dbReference>
<dbReference type="STRING" id="89524.SAMN05444370_11193"/>
<accession>A0A1H4DXJ0</accession>
<protein>
    <submittedName>
        <fullName evidence="1">Uncharacterized protein</fullName>
    </submittedName>
</protein>
<dbReference type="AlphaFoldDB" id="A0A1H4DXJ0"/>
<name>A0A1H4DXJ0_9RHOB</name>
<sequence length="44" mass="4497">MSVAVKLMWFAVVVFATLRPCGRPRFAPRAAGHGAAVDSGAPGA</sequence>
<dbReference type="RefSeq" id="WP_281243546.1">
    <property type="nucleotide sequence ID" value="NZ_FNQM01000011.1"/>
</dbReference>